<dbReference type="Proteomes" id="UP000007013">
    <property type="component" value="Chromosome"/>
</dbReference>
<dbReference type="InterPro" id="IPR027417">
    <property type="entry name" value="P-loop_NTPase"/>
</dbReference>
<dbReference type="STRING" id="452637.Oter_1186"/>
<dbReference type="EMBL" id="CP001032">
    <property type="protein sequence ID" value="ACB74472.1"/>
    <property type="molecule type" value="Genomic_DNA"/>
</dbReference>
<dbReference type="AlphaFoldDB" id="B1ZPF3"/>
<dbReference type="CDD" id="cd18785">
    <property type="entry name" value="SF2_C"/>
    <property type="match status" value="1"/>
</dbReference>
<dbReference type="eggNOG" id="COG1201">
    <property type="taxonomic scope" value="Bacteria"/>
</dbReference>
<keyword evidence="3" id="KW-0547">Nucleotide-binding</keyword>
<keyword evidence="3" id="KW-0347">Helicase</keyword>
<dbReference type="Pfam" id="PF00271">
    <property type="entry name" value="Helicase_C"/>
    <property type="match status" value="1"/>
</dbReference>
<dbReference type="OrthoDB" id="713315at2"/>
<feature type="domain" description="Helicase C-terminal" evidence="2">
    <location>
        <begin position="887"/>
        <end position="1053"/>
    </location>
</feature>
<sequence length="1189" mass="132904">MPIRYADEKRLLDYLVQRLEDRLAGRHETEILRTQPSDHCQLGVLAPWTAEADLEEQPEEVVVPEARADLPDVARPAPRAARPARGAPAPAAVEGEAEPEPPVEPFALREDAARRPPSALGLAVAVASDAGEVVLRVAARCTVYSRHFPDYASQRLELGNRPTDVATPGERASVSLVEKLHRHVLDLPAVTFRLAAGVATTAVDDGQVQGVFTQLVSQLRDDPSTLRKFEGNRVVPVGALQNEAAFQRFLQAWRGPAEVPNLRVSVRVRAQPIAGGLRIEVHLCNNSRRDLDRPSNDQFSSLYDTEVGVTVVSGSLIPIELLPVPDDYQYDRNVYALGRNAGTEVSADRRSIRTRALARYEQPRTRTQERVVARYRDLADNPFPVLEAIHGAMHDYARDWTDRIIGNNALGLPPDALAACDNDLAAFRAEIGDFSAGIAALHADERLLTAFQAMNRAFADSGYPAWRLFQIVFIVSQLPSLLVREGRTSAEWPAGTVHDWSDILDRADVLWFPTGGGKTEAYLGLVGCAALYDRLRGKHFGVTAWLRFPLRMLSVQQLQRAMRTVWLIELQRRDLERTRGRLGDRFSLGYFVGSSNTPNRLGSWIFDRLESDERQRERLLLIPDCPACRREGEVAIQVDRTNERIRHVCGHCHVELPVYISDDEIYRFQPTLLVGTIDKVAAIAYRAEVATLWLGPQWRCANPEHGFGNGEWCTVFGCNSNNTRATPRAHRVPVVPHDPAPALHIQDELHLLQEELGAFAGHYETMVRANERASTGQPAKIIAATATIAGYVHQARQIYGVRAVRRFPNRGYSLDQNFYATVERESSAADAPAKTARIFTAFRPPFLRPADAVARCAEILHEAINELQSDPVAHGRRLVLEATSEAEIRELLAFYSRTLTYVGKRDSGVRITQRFEQDSAKAGSGLRPGGVRDLNVKYLSGHSTLKEISTTVKRAESQTPWAAADHLDATVATDVISHGVDVEYYNLMFLERIPEQVANYIQVSSRSGRQHVGLVLAILPRYSLRASSIYDRFPQFHRHLDRMVLPVPVNRFARAAVNRSFPGVLLGSLYGRYLNALHGSKPERLRWVSRGMSAGAAPLSRDALREALFASYALGDSRYDLSLEAQMTEALERDWQRFLLEILTPNHQDLTELFEPKPMSSLRDVDVPVPFRPDDAAMDYRELRWFGQR</sequence>
<organism evidence="3 4">
    <name type="scientific">Opitutus terrae (strain DSM 11246 / JCM 15787 / PB90-1)</name>
    <dbReference type="NCBI Taxonomy" id="452637"/>
    <lineage>
        <taxon>Bacteria</taxon>
        <taxon>Pseudomonadati</taxon>
        <taxon>Verrucomicrobiota</taxon>
        <taxon>Opitutia</taxon>
        <taxon>Opitutales</taxon>
        <taxon>Opitutaceae</taxon>
        <taxon>Opitutus</taxon>
    </lineage>
</organism>
<accession>B1ZPF3</accession>
<evidence type="ECO:0000313" key="3">
    <source>
        <dbReference type="EMBL" id="ACB74472.1"/>
    </source>
</evidence>
<dbReference type="PROSITE" id="PS51194">
    <property type="entry name" value="HELICASE_CTER"/>
    <property type="match status" value="1"/>
</dbReference>
<proteinExistence type="predicted"/>
<evidence type="ECO:0000259" key="2">
    <source>
        <dbReference type="PROSITE" id="PS51194"/>
    </source>
</evidence>
<protein>
    <submittedName>
        <fullName evidence="3">Helicase domain protein</fullName>
    </submittedName>
</protein>
<evidence type="ECO:0000256" key="1">
    <source>
        <dbReference type="SAM" id="MobiDB-lite"/>
    </source>
</evidence>
<dbReference type="HOGENOM" id="CLU_004880_1_0_0"/>
<feature type="compositionally biased region" description="Low complexity" evidence="1">
    <location>
        <begin position="74"/>
        <end position="94"/>
    </location>
</feature>
<gene>
    <name evidence="3" type="ordered locus">Oter_1186</name>
</gene>
<keyword evidence="3" id="KW-0067">ATP-binding</keyword>
<name>B1ZPF3_OPITP</name>
<dbReference type="RefSeq" id="WP_012374010.1">
    <property type="nucleotide sequence ID" value="NC_010571.1"/>
</dbReference>
<feature type="region of interest" description="Disordered" evidence="1">
    <location>
        <begin position="74"/>
        <end position="102"/>
    </location>
</feature>
<keyword evidence="3" id="KW-0378">Hydrolase</keyword>
<dbReference type="GO" id="GO:0004386">
    <property type="term" value="F:helicase activity"/>
    <property type="evidence" value="ECO:0007669"/>
    <property type="project" value="UniProtKB-KW"/>
</dbReference>
<keyword evidence="4" id="KW-1185">Reference proteome</keyword>
<dbReference type="KEGG" id="ote:Oter_1186"/>
<dbReference type="SUPFAM" id="SSF52540">
    <property type="entry name" value="P-loop containing nucleoside triphosphate hydrolases"/>
    <property type="match status" value="1"/>
</dbReference>
<dbReference type="Gene3D" id="3.40.50.300">
    <property type="entry name" value="P-loop containing nucleotide triphosphate hydrolases"/>
    <property type="match status" value="1"/>
</dbReference>
<dbReference type="InterPro" id="IPR001650">
    <property type="entry name" value="Helicase_C-like"/>
</dbReference>
<reference evidence="3 4" key="1">
    <citation type="journal article" date="2011" name="J. Bacteriol.">
        <title>Genome sequence of the verrucomicrobium Opitutus terrae PB90-1, an abundant inhabitant of rice paddy soil ecosystems.</title>
        <authorList>
            <person name="van Passel M.W."/>
            <person name="Kant R."/>
            <person name="Palva A."/>
            <person name="Copeland A."/>
            <person name="Lucas S."/>
            <person name="Lapidus A."/>
            <person name="Glavina del Rio T."/>
            <person name="Pitluck S."/>
            <person name="Goltsman E."/>
            <person name="Clum A."/>
            <person name="Sun H."/>
            <person name="Schmutz J."/>
            <person name="Larimer F.W."/>
            <person name="Land M.L."/>
            <person name="Hauser L."/>
            <person name="Kyrpides N."/>
            <person name="Mikhailova N."/>
            <person name="Richardson P.P."/>
            <person name="Janssen P.H."/>
            <person name="de Vos W.M."/>
            <person name="Smidt H."/>
        </authorList>
    </citation>
    <scope>NUCLEOTIDE SEQUENCE [LARGE SCALE GENOMIC DNA]</scope>
    <source>
        <strain evidence="4">DSM 11246 / JCM 15787 / PB90-1</strain>
    </source>
</reference>
<evidence type="ECO:0000313" key="4">
    <source>
        <dbReference type="Proteomes" id="UP000007013"/>
    </source>
</evidence>